<dbReference type="InterPro" id="IPR048290">
    <property type="entry name" value="ZP_chr"/>
</dbReference>
<dbReference type="OrthoDB" id="2015116at2759"/>
<dbReference type="InterPro" id="IPR001507">
    <property type="entry name" value="ZP_dom"/>
</dbReference>
<keyword evidence="7" id="KW-0336">GPI-anchor</keyword>
<dbReference type="InterPro" id="IPR057774">
    <property type="entry name" value="D8C_UMOD/GP2/OIT3-like"/>
</dbReference>
<dbReference type="Pfam" id="PF23283">
    <property type="entry name" value="D8C_UMOD"/>
    <property type="match status" value="1"/>
</dbReference>
<dbReference type="AlphaFoldDB" id="A0A8T2ILR7"/>
<keyword evidence="6 14" id="KW-0245">EGF-like domain</keyword>
<dbReference type="GO" id="GO:0098552">
    <property type="term" value="C:side of membrane"/>
    <property type="evidence" value="ECO:0007669"/>
    <property type="project" value="UniProtKB-KW"/>
</dbReference>
<evidence type="ECO:0000256" key="12">
    <source>
        <dbReference type="ARBA" id="ARBA00023180"/>
    </source>
</evidence>
<name>A0A8T2ILR7_9PIPI</name>
<evidence type="ECO:0000256" key="1">
    <source>
        <dbReference type="ARBA" id="ARBA00004138"/>
    </source>
</evidence>
<evidence type="ECO:0000256" key="10">
    <source>
        <dbReference type="ARBA" id="ARBA00023136"/>
    </source>
</evidence>
<accession>A0A8T2ILR7</accession>
<dbReference type="GO" id="GO:0005576">
    <property type="term" value="C:extracellular region"/>
    <property type="evidence" value="ECO:0007669"/>
    <property type="project" value="UniProtKB-SubCell"/>
</dbReference>
<evidence type="ECO:0000256" key="14">
    <source>
        <dbReference type="PROSITE-ProRule" id="PRU00076"/>
    </source>
</evidence>
<sequence length="731" mass="80770">MSMLRDLQEKTPVRPPLDLSFGHVFQVSLSDLGKVFNYLDFTLSRPVNSSVQLFSGQYNVTNHTENILVQNNFTALILTIDGVIYSIRVLGPDYADVPLKQIVSEIWGSMYVMKNPGKGNWTYHINAGGPHSVRIEGFTATTHCSECHPNATCEENLGILQCICNDGFIGNGFSCSDIDECAYSWSNNCSLNTGVCINTFGSYKCNCRAGYTMSLANTCVDIDECSRSDLNNCHSLAICINSFGSYSCVCPAGYFGNGFFCTVDECSTGVCGKGMDCVKYNMTYMSCTDPCQYHTVLDEAWRSSSNTYLTRFNCDNDKIGWYRFVGLGGIRMPESCVPELSCDTHAPMWLSGSHPLPTDGIVNRTACAHWSGNCCLWSTTVQIKACRGGYHVYKFNRTPVCSLTYCTDPATVSNSSTCAADEETKWDNGTYKCQCKEEHKVPVLSDLRPELSCEAHAMKATFRKCQLKTLNIHIENIMIKNSSCFLYQDDKINSTISVLSPLQIGKCGMDGGQNHVTYKNTLYFSMEMSGVIIREEELSVNLLCTYKLDLLVSLNTALHPVASSTNISIGGTGQFTAYMALYRESNFLSVYEGPEVVLSTSSVLYIGIFLDGPDSSQYAMVMKNCYATPSDNAEDPVKYYIIQDSCPNKQDSSINVMENGMSSKGRFSVQMFRFLGGYKLVYIHCQITLCDPKSGLCVPYCSGIKSLKESIRYSLKVGPIRINGNPTSGTV</sequence>
<dbReference type="SMART" id="SM00241">
    <property type="entry name" value="ZP"/>
    <property type="match status" value="1"/>
</dbReference>
<dbReference type="SUPFAM" id="SSF57184">
    <property type="entry name" value="Growth factor receptor domain"/>
    <property type="match status" value="1"/>
</dbReference>
<evidence type="ECO:0000259" key="16">
    <source>
        <dbReference type="PROSITE" id="PS51034"/>
    </source>
</evidence>
<dbReference type="FunFam" id="2.10.25.10:FF:000038">
    <property type="entry name" value="Fibrillin 2"/>
    <property type="match status" value="2"/>
</dbReference>
<evidence type="ECO:0000256" key="13">
    <source>
        <dbReference type="ARBA" id="ARBA00023288"/>
    </source>
</evidence>
<keyword evidence="18" id="KW-1185">Reference proteome</keyword>
<dbReference type="PANTHER" id="PTHR14002">
    <property type="entry name" value="ENDOGLIN/TGF-BETA RECEPTOR TYPE III"/>
    <property type="match status" value="1"/>
</dbReference>
<dbReference type="Pfam" id="PF00100">
    <property type="entry name" value="Zona_pellucida"/>
    <property type="match status" value="1"/>
</dbReference>
<protein>
    <recommendedName>
        <fullName evidence="19">Uromodulin</fullName>
    </recommendedName>
</protein>
<reference evidence="17" key="1">
    <citation type="thesis" date="2020" institute="ProQuest LLC" country="789 East Eisenhower Parkway, Ann Arbor, MI, USA">
        <title>Comparative Genomics and Chromosome Evolution.</title>
        <authorList>
            <person name="Mudd A.B."/>
        </authorList>
    </citation>
    <scope>NUCLEOTIDE SEQUENCE</scope>
    <source>
        <strain evidence="17">Female2</strain>
        <tissue evidence="17">Blood</tissue>
    </source>
</reference>
<dbReference type="PANTHER" id="PTHR14002:SF40">
    <property type="entry name" value="UROMODULIN"/>
    <property type="match status" value="1"/>
</dbReference>
<dbReference type="PROSITE" id="PS01186">
    <property type="entry name" value="EGF_2"/>
    <property type="match status" value="1"/>
</dbReference>
<comment type="subcellular location">
    <subcellularLocation>
        <location evidence="2">Cell membrane</location>
        <topology evidence="2">Lipid-anchor</topology>
        <topology evidence="2">GPI-anchor</topology>
    </subcellularLocation>
    <subcellularLocation>
        <location evidence="1">Cell projection</location>
        <location evidence="1">Cilium</location>
    </subcellularLocation>
    <subcellularLocation>
        <location evidence="3">Secreted</location>
    </subcellularLocation>
</comment>
<keyword evidence="9" id="KW-0677">Repeat</keyword>
<dbReference type="PROSITE" id="PS00010">
    <property type="entry name" value="ASX_HYDROXYL"/>
    <property type="match status" value="2"/>
</dbReference>
<keyword evidence="5" id="KW-0964">Secreted</keyword>
<dbReference type="PROSITE" id="PS01187">
    <property type="entry name" value="EGF_CA"/>
    <property type="match status" value="1"/>
</dbReference>
<dbReference type="PROSITE" id="PS50026">
    <property type="entry name" value="EGF_3"/>
    <property type="match status" value="2"/>
</dbReference>
<comment type="caution">
    <text evidence="17">The sequence shown here is derived from an EMBL/GenBank/DDBJ whole genome shotgun (WGS) entry which is preliminary data.</text>
</comment>
<dbReference type="InterPro" id="IPR042235">
    <property type="entry name" value="ZP-C_dom"/>
</dbReference>
<keyword evidence="10" id="KW-0472">Membrane</keyword>
<keyword evidence="4" id="KW-1003">Cell membrane</keyword>
<dbReference type="GO" id="GO:0005886">
    <property type="term" value="C:plasma membrane"/>
    <property type="evidence" value="ECO:0007669"/>
    <property type="project" value="UniProtKB-SubCell"/>
</dbReference>
<evidence type="ECO:0000256" key="11">
    <source>
        <dbReference type="ARBA" id="ARBA00023157"/>
    </source>
</evidence>
<dbReference type="InterPro" id="IPR018097">
    <property type="entry name" value="EGF_Ca-bd_CS"/>
</dbReference>
<keyword evidence="8" id="KW-0732">Signal</keyword>
<dbReference type="InterPro" id="IPR024731">
    <property type="entry name" value="NELL2-like_EGF"/>
</dbReference>
<feature type="non-terminal residue" evidence="17">
    <location>
        <position position="731"/>
    </location>
</feature>
<evidence type="ECO:0000256" key="3">
    <source>
        <dbReference type="ARBA" id="ARBA00004613"/>
    </source>
</evidence>
<dbReference type="EMBL" id="JAACNH010000364">
    <property type="protein sequence ID" value="KAG8431106.1"/>
    <property type="molecule type" value="Genomic_DNA"/>
</dbReference>
<dbReference type="SMART" id="SM00181">
    <property type="entry name" value="EGF"/>
    <property type="match status" value="3"/>
</dbReference>
<dbReference type="InterPro" id="IPR049883">
    <property type="entry name" value="NOTCH1_EGF-like"/>
</dbReference>
<feature type="domain" description="EGF-like" evidence="15">
    <location>
        <begin position="221"/>
        <end position="262"/>
    </location>
</feature>
<dbReference type="Pfam" id="PF12947">
    <property type="entry name" value="EGF_3"/>
    <property type="match status" value="1"/>
</dbReference>
<keyword evidence="11" id="KW-1015">Disulfide bond</keyword>
<evidence type="ECO:0000256" key="6">
    <source>
        <dbReference type="ARBA" id="ARBA00022536"/>
    </source>
</evidence>
<evidence type="ECO:0000256" key="8">
    <source>
        <dbReference type="ARBA" id="ARBA00022729"/>
    </source>
</evidence>
<dbReference type="GO" id="GO:0005509">
    <property type="term" value="F:calcium ion binding"/>
    <property type="evidence" value="ECO:0007669"/>
    <property type="project" value="InterPro"/>
</dbReference>
<feature type="domain" description="EGF-like" evidence="15">
    <location>
        <begin position="177"/>
        <end position="217"/>
    </location>
</feature>
<dbReference type="Gene3D" id="2.60.40.4100">
    <property type="entry name" value="Zona pellucida, ZP-C domain"/>
    <property type="match status" value="1"/>
</dbReference>
<evidence type="ECO:0000256" key="5">
    <source>
        <dbReference type="ARBA" id="ARBA00022525"/>
    </source>
</evidence>
<evidence type="ECO:0000256" key="7">
    <source>
        <dbReference type="ARBA" id="ARBA00022622"/>
    </source>
</evidence>
<proteinExistence type="predicted"/>
<dbReference type="InterPro" id="IPR000742">
    <property type="entry name" value="EGF"/>
</dbReference>
<evidence type="ECO:0000256" key="4">
    <source>
        <dbReference type="ARBA" id="ARBA00022475"/>
    </source>
</evidence>
<feature type="domain" description="ZP" evidence="16">
    <location>
        <begin position="452"/>
        <end position="708"/>
    </location>
</feature>
<dbReference type="InterPro" id="IPR055355">
    <property type="entry name" value="ZP-C"/>
</dbReference>
<comment type="caution">
    <text evidence="14">Lacks conserved residue(s) required for the propagation of feature annotation.</text>
</comment>
<dbReference type="InterPro" id="IPR000152">
    <property type="entry name" value="EGF-type_Asp/Asn_hydroxyl_site"/>
</dbReference>
<dbReference type="InterPro" id="IPR009030">
    <property type="entry name" value="Growth_fac_rcpt_cys_sf"/>
</dbReference>
<organism evidence="17 18">
    <name type="scientific">Hymenochirus boettgeri</name>
    <name type="common">Congo dwarf clawed frog</name>
    <dbReference type="NCBI Taxonomy" id="247094"/>
    <lineage>
        <taxon>Eukaryota</taxon>
        <taxon>Metazoa</taxon>
        <taxon>Chordata</taxon>
        <taxon>Craniata</taxon>
        <taxon>Vertebrata</taxon>
        <taxon>Euteleostomi</taxon>
        <taxon>Amphibia</taxon>
        <taxon>Batrachia</taxon>
        <taxon>Anura</taxon>
        <taxon>Pipoidea</taxon>
        <taxon>Pipidae</taxon>
        <taxon>Pipinae</taxon>
        <taxon>Hymenochirus</taxon>
    </lineage>
</organism>
<dbReference type="Gene3D" id="2.10.25.10">
    <property type="entry name" value="Laminin"/>
    <property type="match status" value="3"/>
</dbReference>
<evidence type="ECO:0000256" key="9">
    <source>
        <dbReference type="ARBA" id="ARBA00022737"/>
    </source>
</evidence>
<evidence type="ECO:0000259" key="15">
    <source>
        <dbReference type="PROSITE" id="PS50026"/>
    </source>
</evidence>
<evidence type="ECO:0000313" key="17">
    <source>
        <dbReference type="EMBL" id="KAG8431106.1"/>
    </source>
</evidence>
<dbReference type="InterPro" id="IPR001881">
    <property type="entry name" value="EGF-like_Ca-bd_dom"/>
</dbReference>
<dbReference type="GO" id="GO:0005929">
    <property type="term" value="C:cilium"/>
    <property type="evidence" value="ECO:0007669"/>
    <property type="project" value="UniProtKB-SubCell"/>
</dbReference>
<dbReference type="PROSITE" id="PS51034">
    <property type="entry name" value="ZP_2"/>
    <property type="match status" value="1"/>
</dbReference>
<evidence type="ECO:0008006" key="19">
    <source>
        <dbReference type="Google" id="ProtNLM"/>
    </source>
</evidence>
<dbReference type="Proteomes" id="UP000812440">
    <property type="component" value="Unassembled WGS sequence"/>
</dbReference>
<evidence type="ECO:0000256" key="2">
    <source>
        <dbReference type="ARBA" id="ARBA00004609"/>
    </source>
</evidence>
<dbReference type="PRINTS" id="PR00023">
    <property type="entry name" value="ZPELLUCIDA"/>
</dbReference>
<keyword evidence="13" id="KW-0449">Lipoprotein</keyword>
<evidence type="ECO:0000313" key="18">
    <source>
        <dbReference type="Proteomes" id="UP000812440"/>
    </source>
</evidence>
<dbReference type="SMART" id="SM00179">
    <property type="entry name" value="EGF_CA"/>
    <property type="match status" value="2"/>
</dbReference>
<keyword evidence="12" id="KW-0325">Glycoprotein</keyword>
<gene>
    <name evidence="17" type="ORF">GDO86_019406</name>
</gene>
<dbReference type="FunFam" id="2.60.40.4100:FF:000001">
    <property type="entry name" value="alpha-tectorin isoform X1"/>
    <property type="match status" value="1"/>
</dbReference>
<dbReference type="CDD" id="cd00054">
    <property type="entry name" value="EGF_CA"/>
    <property type="match status" value="2"/>
</dbReference>
<dbReference type="Pfam" id="PF07645">
    <property type="entry name" value="EGF_CA"/>
    <property type="match status" value="2"/>
</dbReference>